<accession>A0ABW7NIM6</accession>
<comment type="caution">
    <text evidence="1">The sequence shown here is derived from an EMBL/GenBank/DDBJ whole genome shotgun (WGS) entry which is preliminary data.</text>
</comment>
<name>A0ABW7NIM6_9BACT</name>
<proteinExistence type="predicted"/>
<sequence>MNTQVRTITKADYHTEVRDLAKGEHLQSIACIEKIMEHAQKLKTNGPNTQLAEVRLQMLQEMLQIHQGLMS</sequence>
<protein>
    <recommendedName>
        <fullName evidence="3">DUF1843 domain-containing protein</fullName>
    </recommendedName>
</protein>
<keyword evidence="2" id="KW-1185">Reference proteome</keyword>
<gene>
    <name evidence="1" type="ORF">ACHKAR_20360</name>
</gene>
<organism evidence="1 2">
    <name type="scientific">Marinoscillum luteum</name>
    <dbReference type="NCBI Taxonomy" id="861051"/>
    <lineage>
        <taxon>Bacteria</taxon>
        <taxon>Pseudomonadati</taxon>
        <taxon>Bacteroidota</taxon>
        <taxon>Cytophagia</taxon>
        <taxon>Cytophagales</taxon>
        <taxon>Reichenbachiellaceae</taxon>
        <taxon>Marinoscillum</taxon>
    </lineage>
</organism>
<evidence type="ECO:0008006" key="3">
    <source>
        <dbReference type="Google" id="ProtNLM"/>
    </source>
</evidence>
<dbReference type="EMBL" id="JBIPKE010000020">
    <property type="protein sequence ID" value="MFH6985819.1"/>
    <property type="molecule type" value="Genomic_DNA"/>
</dbReference>
<evidence type="ECO:0000313" key="2">
    <source>
        <dbReference type="Proteomes" id="UP001610063"/>
    </source>
</evidence>
<evidence type="ECO:0000313" key="1">
    <source>
        <dbReference type="EMBL" id="MFH6985819.1"/>
    </source>
</evidence>
<reference evidence="1 2" key="1">
    <citation type="journal article" date="2013" name="Int. J. Syst. Evol. Microbiol.">
        <title>Marinoscillum luteum sp. nov., isolated from marine sediment.</title>
        <authorList>
            <person name="Cha I.T."/>
            <person name="Park S.J."/>
            <person name="Kim S.J."/>
            <person name="Kim J.G."/>
            <person name="Jung M.Y."/>
            <person name="Shin K.S."/>
            <person name="Kwon K.K."/>
            <person name="Yang S.H."/>
            <person name="Seo Y.S."/>
            <person name="Rhee S.K."/>
        </authorList>
    </citation>
    <scope>NUCLEOTIDE SEQUENCE [LARGE SCALE GENOMIC DNA]</scope>
    <source>
        <strain evidence="1 2">KCTC 23939</strain>
    </source>
</reference>
<dbReference type="Proteomes" id="UP001610063">
    <property type="component" value="Unassembled WGS sequence"/>
</dbReference>